<comment type="caution">
    <text evidence="1">The sequence shown here is derived from an EMBL/GenBank/DDBJ whole genome shotgun (WGS) entry which is preliminary data.</text>
</comment>
<organism evidence="1 2">
    <name type="scientific">Pseudobacteroides cellulosolvens ATCC 35603 = DSM 2933</name>
    <dbReference type="NCBI Taxonomy" id="398512"/>
    <lineage>
        <taxon>Bacteria</taxon>
        <taxon>Bacillati</taxon>
        <taxon>Bacillota</taxon>
        <taxon>Clostridia</taxon>
        <taxon>Eubacteriales</taxon>
        <taxon>Oscillospiraceae</taxon>
        <taxon>Pseudobacteroides</taxon>
    </lineage>
</organism>
<dbReference type="STRING" id="398512.Bccel_2179"/>
<evidence type="ECO:0000313" key="1">
    <source>
        <dbReference type="EMBL" id="KNY26914.1"/>
    </source>
</evidence>
<sequence>MILSVTPTNRCSKENRCIYCYLSQKTGEAPFNQLYQKMSELIENHNPSIVTFAYNSGFSLDLFGKLLERAHSQAEVSVTLQPDCIMSLESIIKNIDYIALSLNTSNLNKVDIRAIIDELRRKKNIKIGMNFLMNELPTLRDVMVFFKKYQDCFEQFHFLIPKKYYIPYELKDAITIIKVIKMMFPGKVFVDECLKTIITSTPCSRNGNLLSLNADSSVTMCSFADSDDKEILVERCPYLLTNQDGKESYG</sequence>
<keyword evidence="2" id="KW-1185">Reference proteome</keyword>
<proteinExistence type="predicted"/>
<dbReference type="SUPFAM" id="SSF102114">
    <property type="entry name" value="Radical SAM enzymes"/>
    <property type="match status" value="1"/>
</dbReference>
<dbReference type="GO" id="GO:0051536">
    <property type="term" value="F:iron-sulfur cluster binding"/>
    <property type="evidence" value="ECO:0007669"/>
    <property type="project" value="InterPro"/>
</dbReference>
<dbReference type="PATRIC" id="fig|398512.5.peg.2271"/>
<dbReference type="EMBL" id="LGTC01000001">
    <property type="protein sequence ID" value="KNY26914.1"/>
    <property type="molecule type" value="Genomic_DNA"/>
</dbReference>
<dbReference type="SFLD" id="SFLDS00029">
    <property type="entry name" value="Radical_SAM"/>
    <property type="match status" value="1"/>
</dbReference>
<dbReference type="AlphaFoldDB" id="A0A0L6JMB7"/>
<name>A0A0L6JMB7_9FIRM</name>
<evidence type="ECO:0008006" key="3">
    <source>
        <dbReference type="Google" id="ProtNLM"/>
    </source>
</evidence>
<dbReference type="Proteomes" id="UP000036923">
    <property type="component" value="Unassembled WGS sequence"/>
</dbReference>
<dbReference type="RefSeq" id="WP_036945242.1">
    <property type="nucleotide sequence ID" value="NZ_JQKC01000046.1"/>
</dbReference>
<dbReference type="eggNOG" id="ENOG5033T5K">
    <property type="taxonomic scope" value="Bacteria"/>
</dbReference>
<protein>
    <recommendedName>
        <fullName evidence="3">Radical SAM domain protein</fullName>
    </recommendedName>
</protein>
<dbReference type="OrthoDB" id="9884223at2"/>
<evidence type="ECO:0000313" key="2">
    <source>
        <dbReference type="Proteomes" id="UP000036923"/>
    </source>
</evidence>
<dbReference type="InterPro" id="IPR007197">
    <property type="entry name" value="rSAM"/>
</dbReference>
<accession>A0A0L6JMB7</accession>
<gene>
    <name evidence="1" type="ORF">Bccel_2179</name>
</gene>
<dbReference type="InterPro" id="IPR058240">
    <property type="entry name" value="rSAM_sf"/>
</dbReference>
<reference evidence="2" key="1">
    <citation type="submission" date="2015-07" db="EMBL/GenBank/DDBJ databases">
        <title>Near-Complete Genome Sequence of the Cellulolytic Bacterium Bacteroides (Pseudobacteroides) cellulosolvens ATCC 35603.</title>
        <authorList>
            <person name="Dassa B."/>
            <person name="Utturkar S.M."/>
            <person name="Klingeman D.M."/>
            <person name="Hurt R.A."/>
            <person name="Keller M."/>
            <person name="Xu J."/>
            <person name="Reddy Y.H.K."/>
            <person name="Borovok I."/>
            <person name="Grinberg I.R."/>
            <person name="Lamed R."/>
            <person name="Zhivin O."/>
            <person name="Bayer E.A."/>
            <person name="Brown S.D."/>
        </authorList>
    </citation>
    <scope>NUCLEOTIDE SEQUENCE [LARGE SCALE GENOMIC DNA]</scope>
    <source>
        <strain evidence="2">DSM 2933</strain>
    </source>
</reference>
<dbReference type="GO" id="GO:0003824">
    <property type="term" value="F:catalytic activity"/>
    <property type="evidence" value="ECO:0007669"/>
    <property type="project" value="InterPro"/>
</dbReference>